<accession>A0A0L7K4M6</accession>
<keyword evidence="8" id="KW-1185">Reference proteome</keyword>
<organism evidence="7 8">
    <name type="scientific">Operophtera brumata</name>
    <name type="common">Winter moth</name>
    <name type="synonym">Phalaena brumata</name>
    <dbReference type="NCBI Taxonomy" id="104452"/>
    <lineage>
        <taxon>Eukaryota</taxon>
        <taxon>Metazoa</taxon>
        <taxon>Ecdysozoa</taxon>
        <taxon>Arthropoda</taxon>
        <taxon>Hexapoda</taxon>
        <taxon>Insecta</taxon>
        <taxon>Pterygota</taxon>
        <taxon>Neoptera</taxon>
        <taxon>Endopterygota</taxon>
        <taxon>Lepidoptera</taxon>
        <taxon>Glossata</taxon>
        <taxon>Ditrysia</taxon>
        <taxon>Geometroidea</taxon>
        <taxon>Geometridae</taxon>
        <taxon>Larentiinae</taxon>
        <taxon>Operophtera</taxon>
    </lineage>
</organism>
<gene>
    <name evidence="7" type="ORF">OBRU01_25769</name>
</gene>
<evidence type="ECO:0000256" key="2">
    <source>
        <dbReference type="ARBA" id="ARBA00022692"/>
    </source>
</evidence>
<dbReference type="Proteomes" id="UP000037510">
    <property type="component" value="Unassembled WGS sequence"/>
</dbReference>
<keyword evidence="2 5" id="KW-0812">Transmembrane</keyword>
<protein>
    <recommendedName>
        <fullName evidence="6">Major facilitator superfamily (MFS) profile domain-containing protein</fullName>
    </recommendedName>
</protein>
<reference evidence="7 8" key="1">
    <citation type="journal article" date="2015" name="Genome Biol. Evol.">
        <title>The genome of winter moth (Operophtera brumata) provides a genomic perspective on sexual dimorphism and phenology.</title>
        <authorList>
            <person name="Derks M.F."/>
            <person name="Smit S."/>
            <person name="Salis L."/>
            <person name="Schijlen E."/>
            <person name="Bossers A."/>
            <person name="Mateman C."/>
            <person name="Pijl A.S."/>
            <person name="de Ridder D."/>
            <person name="Groenen M.A."/>
            <person name="Visser M.E."/>
            <person name="Megens H.J."/>
        </authorList>
    </citation>
    <scope>NUCLEOTIDE SEQUENCE [LARGE SCALE GENOMIC DNA]</scope>
    <source>
        <strain evidence="7">WM2013NL</strain>
        <tissue evidence="7">Head and thorax</tissue>
    </source>
</reference>
<keyword evidence="3 5" id="KW-1133">Transmembrane helix</keyword>
<dbReference type="PROSITE" id="PS50850">
    <property type="entry name" value="MFS"/>
    <property type="match status" value="1"/>
</dbReference>
<dbReference type="PANTHER" id="PTHR48021">
    <property type="match status" value="1"/>
</dbReference>
<feature type="transmembrane region" description="Helical" evidence="5">
    <location>
        <begin position="64"/>
        <end position="85"/>
    </location>
</feature>
<dbReference type="InterPro" id="IPR036259">
    <property type="entry name" value="MFS_trans_sf"/>
</dbReference>
<dbReference type="SUPFAM" id="SSF103473">
    <property type="entry name" value="MFS general substrate transporter"/>
    <property type="match status" value="1"/>
</dbReference>
<evidence type="ECO:0000259" key="6">
    <source>
        <dbReference type="PROSITE" id="PS50850"/>
    </source>
</evidence>
<sequence length="143" mass="16145">METWAFVTARALIGIPMAGAYVTCPLYTKEISENCIRGILGSMLILAHTSGNLFLYVIGDMMSYRPVLWVCLALPTVHLVLFLMMPESPSYLVKSGKLDEATRVLAWLRCKQEDDMAVVTEMDDIKREQKHDDESSRFVLKAI</sequence>
<feature type="non-terminal residue" evidence="7">
    <location>
        <position position="143"/>
    </location>
</feature>
<dbReference type="PANTHER" id="PTHR48021:SF1">
    <property type="entry name" value="GH07001P-RELATED"/>
    <property type="match status" value="1"/>
</dbReference>
<evidence type="ECO:0000256" key="5">
    <source>
        <dbReference type="SAM" id="Phobius"/>
    </source>
</evidence>
<dbReference type="AlphaFoldDB" id="A0A0L7K4M6"/>
<evidence type="ECO:0000256" key="1">
    <source>
        <dbReference type="ARBA" id="ARBA00004141"/>
    </source>
</evidence>
<dbReference type="GO" id="GO:0022857">
    <property type="term" value="F:transmembrane transporter activity"/>
    <property type="evidence" value="ECO:0007669"/>
    <property type="project" value="InterPro"/>
</dbReference>
<feature type="transmembrane region" description="Helical" evidence="5">
    <location>
        <begin position="39"/>
        <end position="58"/>
    </location>
</feature>
<evidence type="ECO:0000256" key="4">
    <source>
        <dbReference type="ARBA" id="ARBA00023136"/>
    </source>
</evidence>
<dbReference type="Gene3D" id="1.20.1250.20">
    <property type="entry name" value="MFS general substrate transporter like domains"/>
    <property type="match status" value="1"/>
</dbReference>
<dbReference type="EMBL" id="JTDY01010908">
    <property type="protein sequence ID" value="KOB57894.1"/>
    <property type="molecule type" value="Genomic_DNA"/>
</dbReference>
<evidence type="ECO:0000313" key="7">
    <source>
        <dbReference type="EMBL" id="KOB57894.1"/>
    </source>
</evidence>
<dbReference type="InterPro" id="IPR005828">
    <property type="entry name" value="MFS_sugar_transport-like"/>
</dbReference>
<dbReference type="InterPro" id="IPR050549">
    <property type="entry name" value="MFS_Trehalose_Transporter"/>
</dbReference>
<feature type="transmembrane region" description="Helical" evidence="5">
    <location>
        <begin position="6"/>
        <end position="27"/>
    </location>
</feature>
<comment type="subcellular location">
    <subcellularLocation>
        <location evidence="1">Membrane</location>
        <topology evidence="1">Multi-pass membrane protein</topology>
    </subcellularLocation>
</comment>
<dbReference type="GO" id="GO:0016020">
    <property type="term" value="C:membrane"/>
    <property type="evidence" value="ECO:0007669"/>
    <property type="project" value="UniProtKB-SubCell"/>
</dbReference>
<dbReference type="STRING" id="104452.A0A0L7K4M6"/>
<comment type="caution">
    <text evidence="7">The sequence shown here is derived from an EMBL/GenBank/DDBJ whole genome shotgun (WGS) entry which is preliminary data.</text>
</comment>
<dbReference type="InterPro" id="IPR020846">
    <property type="entry name" value="MFS_dom"/>
</dbReference>
<evidence type="ECO:0000256" key="3">
    <source>
        <dbReference type="ARBA" id="ARBA00022989"/>
    </source>
</evidence>
<keyword evidence="4 5" id="KW-0472">Membrane</keyword>
<proteinExistence type="predicted"/>
<dbReference type="Pfam" id="PF00083">
    <property type="entry name" value="Sugar_tr"/>
    <property type="match status" value="1"/>
</dbReference>
<name>A0A0L7K4M6_OPEBR</name>
<evidence type="ECO:0000313" key="8">
    <source>
        <dbReference type="Proteomes" id="UP000037510"/>
    </source>
</evidence>
<feature type="domain" description="Major facilitator superfamily (MFS) profile" evidence="6">
    <location>
        <begin position="1"/>
        <end position="143"/>
    </location>
</feature>